<dbReference type="EMBL" id="BMAU01021094">
    <property type="protein sequence ID" value="GFX90299.1"/>
    <property type="molecule type" value="Genomic_DNA"/>
</dbReference>
<evidence type="ECO:0000313" key="2">
    <source>
        <dbReference type="Proteomes" id="UP000887159"/>
    </source>
</evidence>
<proteinExistence type="predicted"/>
<dbReference type="Proteomes" id="UP000887159">
    <property type="component" value="Unassembled WGS sequence"/>
</dbReference>
<comment type="caution">
    <text evidence="1">The sequence shown here is derived from an EMBL/GenBank/DDBJ whole genome shotgun (WGS) entry which is preliminary data.</text>
</comment>
<accession>A0A8X6V217</accession>
<reference evidence="1" key="1">
    <citation type="submission" date="2020-08" db="EMBL/GenBank/DDBJ databases">
        <title>Multicomponent nature underlies the extraordinary mechanical properties of spider dragline silk.</title>
        <authorList>
            <person name="Kono N."/>
            <person name="Nakamura H."/>
            <person name="Mori M."/>
            <person name="Yoshida Y."/>
            <person name="Ohtoshi R."/>
            <person name="Malay A.D."/>
            <person name="Moran D.A.P."/>
            <person name="Tomita M."/>
            <person name="Numata K."/>
            <person name="Arakawa K."/>
        </authorList>
    </citation>
    <scope>NUCLEOTIDE SEQUENCE</scope>
</reference>
<keyword evidence="2" id="KW-1185">Reference proteome</keyword>
<gene>
    <name evidence="1" type="ORF">TNCV_3848741</name>
</gene>
<organism evidence="1 2">
    <name type="scientific">Trichonephila clavipes</name>
    <name type="common">Golden silk orbweaver</name>
    <name type="synonym">Nephila clavipes</name>
    <dbReference type="NCBI Taxonomy" id="2585209"/>
    <lineage>
        <taxon>Eukaryota</taxon>
        <taxon>Metazoa</taxon>
        <taxon>Ecdysozoa</taxon>
        <taxon>Arthropoda</taxon>
        <taxon>Chelicerata</taxon>
        <taxon>Arachnida</taxon>
        <taxon>Araneae</taxon>
        <taxon>Araneomorphae</taxon>
        <taxon>Entelegynae</taxon>
        <taxon>Araneoidea</taxon>
        <taxon>Nephilidae</taxon>
        <taxon>Trichonephila</taxon>
    </lineage>
</organism>
<sequence>MMIGGDHVSQQITPYVVTPSVHLYDKCWIDLGWSSALRLNQYSLLKTPRLQSVTRQLAPGSAKIQSTLPMICLEGDKWRRADSREVVRKDVVTFMMARSSRALVFLGHPDPPRR</sequence>
<evidence type="ECO:0000313" key="1">
    <source>
        <dbReference type="EMBL" id="GFX90299.1"/>
    </source>
</evidence>
<protein>
    <submittedName>
        <fullName evidence="1">Uncharacterized protein</fullName>
    </submittedName>
</protein>
<dbReference type="AlphaFoldDB" id="A0A8X6V217"/>
<name>A0A8X6V217_TRICX</name>